<evidence type="ECO:0000313" key="2">
    <source>
        <dbReference type="EMBL" id="GGM38131.1"/>
    </source>
</evidence>
<reference evidence="2" key="1">
    <citation type="journal article" date="2014" name="Int. J. Syst. Evol. Microbiol.">
        <title>Complete genome sequence of Corynebacterium casei LMG S-19264T (=DSM 44701T), isolated from a smear-ripened cheese.</title>
        <authorList>
            <consortium name="US DOE Joint Genome Institute (JGI-PGF)"/>
            <person name="Walter F."/>
            <person name="Albersmeier A."/>
            <person name="Kalinowski J."/>
            <person name="Ruckert C."/>
        </authorList>
    </citation>
    <scope>NUCLEOTIDE SEQUENCE</scope>
    <source>
        <strain evidence="2">JCM 19831</strain>
    </source>
</reference>
<comment type="caution">
    <text evidence="2">The sequence shown here is derived from an EMBL/GenBank/DDBJ whole genome shotgun (WGS) entry which is preliminary data.</text>
</comment>
<sequence length="165" mass="18115">MVDVRLGGANGYGPVSGCKKRVGGVDRGWWADFDGCMGEDSLVVVPAVGGAEERLMVELLAVVDAREWARLGGLVAPDVVYYRPGCAPIEGVEAFVGFYRRRWIVSAGRHDVDRCVAVGGQGFCWGRFGGVSHAGVPLREIFADWFEFRDGLVVRRRTFFYRPAV</sequence>
<evidence type="ECO:0000313" key="3">
    <source>
        <dbReference type="Proteomes" id="UP000642070"/>
    </source>
</evidence>
<gene>
    <name evidence="2" type="ORF">GCM10007977_044550</name>
</gene>
<dbReference type="AlphaFoldDB" id="A0A917TU97"/>
<evidence type="ECO:0000259" key="1">
    <source>
        <dbReference type="Pfam" id="PF12680"/>
    </source>
</evidence>
<dbReference type="Pfam" id="PF12680">
    <property type="entry name" value="SnoaL_2"/>
    <property type="match status" value="1"/>
</dbReference>
<name>A0A917TU97_9ACTN</name>
<protein>
    <recommendedName>
        <fullName evidence="1">SnoaL-like domain-containing protein</fullName>
    </recommendedName>
</protein>
<feature type="domain" description="SnoaL-like" evidence="1">
    <location>
        <begin position="58"/>
        <end position="155"/>
    </location>
</feature>
<dbReference type="Gene3D" id="3.10.450.50">
    <property type="match status" value="1"/>
</dbReference>
<organism evidence="2 3">
    <name type="scientific">Dactylosporangium sucinum</name>
    <dbReference type="NCBI Taxonomy" id="1424081"/>
    <lineage>
        <taxon>Bacteria</taxon>
        <taxon>Bacillati</taxon>
        <taxon>Actinomycetota</taxon>
        <taxon>Actinomycetes</taxon>
        <taxon>Micromonosporales</taxon>
        <taxon>Micromonosporaceae</taxon>
        <taxon>Dactylosporangium</taxon>
    </lineage>
</organism>
<keyword evidence="3" id="KW-1185">Reference proteome</keyword>
<accession>A0A917TU97</accession>
<proteinExistence type="predicted"/>
<dbReference type="EMBL" id="BMPI01000021">
    <property type="protein sequence ID" value="GGM38131.1"/>
    <property type="molecule type" value="Genomic_DNA"/>
</dbReference>
<dbReference type="InterPro" id="IPR037401">
    <property type="entry name" value="SnoaL-like"/>
</dbReference>
<reference evidence="2" key="2">
    <citation type="submission" date="2020-09" db="EMBL/GenBank/DDBJ databases">
        <authorList>
            <person name="Sun Q."/>
            <person name="Ohkuma M."/>
        </authorList>
    </citation>
    <scope>NUCLEOTIDE SEQUENCE</scope>
    <source>
        <strain evidence="2">JCM 19831</strain>
    </source>
</reference>
<dbReference type="InterPro" id="IPR032710">
    <property type="entry name" value="NTF2-like_dom_sf"/>
</dbReference>
<dbReference type="Proteomes" id="UP000642070">
    <property type="component" value="Unassembled WGS sequence"/>
</dbReference>
<dbReference type="SUPFAM" id="SSF54427">
    <property type="entry name" value="NTF2-like"/>
    <property type="match status" value="1"/>
</dbReference>